<dbReference type="EMBL" id="CP134206">
    <property type="protein sequence ID" value="WND06641.1"/>
    <property type="molecule type" value="Genomic_DNA"/>
</dbReference>
<gene>
    <name evidence="1" type="ORF">RHP80_05720</name>
</gene>
<name>A0AB38YYW4_9GAMM</name>
<evidence type="ECO:0000313" key="2">
    <source>
        <dbReference type="Proteomes" id="UP001256400"/>
    </source>
</evidence>
<reference evidence="1" key="1">
    <citation type="submission" date="2023-09" db="EMBL/GenBank/DDBJ databases">
        <title>Acinetobacter soli.</title>
        <authorList>
            <person name="Kim B."/>
            <person name="Kim D."/>
            <person name="Park D."/>
        </authorList>
    </citation>
    <scope>NUCLEOTIDE SEQUENCE</scope>
    <source>
        <strain evidence="1">2023.05</strain>
    </source>
</reference>
<dbReference type="Proteomes" id="UP001256400">
    <property type="component" value="Chromosome"/>
</dbReference>
<organism evidence="1 2">
    <name type="scientific">Acinetobacter soli</name>
    <dbReference type="NCBI Taxonomy" id="487316"/>
    <lineage>
        <taxon>Bacteria</taxon>
        <taxon>Pseudomonadati</taxon>
        <taxon>Pseudomonadota</taxon>
        <taxon>Gammaproteobacteria</taxon>
        <taxon>Moraxellales</taxon>
        <taxon>Moraxellaceae</taxon>
        <taxon>Acinetobacter</taxon>
    </lineage>
</organism>
<accession>A0AB38YYW4</accession>
<evidence type="ECO:0000313" key="1">
    <source>
        <dbReference type="EMBL" id="WND06641.1"/>
    </source>
</evidence>
<dbReference type="AlphaFoldDB" id="A0AB38YYW4"/>
<sequence>MIKLDNNQIDSLEKVKDREELCEKIYNYLLDHQSSFKEYQVHYEQLKPEIYASFDLLISLLLTDNEVISQLIVWNTIMRKDVLQDPHVQKFIYGSNIRGKDLLSSLEFYELRGN</sequence>
<dbReference type="RefSeq" id="WP_310864913.1">
    <property type="nucleotide sequence ID" value="NZ_CP134206.1"/>
</dbReference>
<proteinExistence type="predicted"/>
<protein>
    <submittedName>
        <fullName evidence="1">Uncharacterized protein</fullName>
    </submittedName>
</protein>